<organism evidence="1 4">
    <name type="scientific">Adineta steineri</name>
    <dbReference type="NCBI Taxonomy" id="433720"/>
    <lineage>
        <taxon>Eukaryota</taxon>
        <taxon>Metazoa</taxon>
        <taxon>Spiralia</taxon>
        <taxon>Gnathifera</taxon>
        <taxon>Rotifera</taxon>
        <taxon>Eurotatoria</taxon>
        <taxon>Bdelloidea</taxon>
        <taxon>Adinetida</taxon>
        <taxon>Adinetidae</taxon>
        <taxon>Adineta</taxon>
    </lineage>
</organism>
<evidence type="ECO:0000313" key="3">
    <source>
        <dbReference type="Proteomes" id="UP000663832"/>
    </source>
</evidence>
<proteinExistence type="predicted"/>
<gene>
    <name evidence="1" type="ORF">BJG266_LOCUS45233</name>
    <name evidence="2" type="ORF">QVE165_LOCUS62222</name>
</gene>
<name>A0A815VHM8_9BILA</name>
<evidence type="ECO:0000313" key="1">
    <source>
        <dbReference type="EMBL" id="CAF1535886.1"/>
    </source>
</evidence>
<dbReference type="EMBL" id="CAJNOI010004041">
    <property type="protein sequence ID" value="CAF1535886.1"/>
    <property type="molecule type" value="Genomic_DNA"/>
</dbReference>
<protein>
    <submittedName>
        <fullName evidence="1">Uncharacterized protein</fullName>
    </submittedName>
</protein>
<comment type="caution">
    <text evidence="1">The sequence shown here is derived from an EMBL/GenBank/DDBJ whole genome shotgun (WGS) entry which is preliminary data.</text>
</comment>
<keyword evidence="3" id="KW-1185">Reference proteome</keyword>
<dbReference type="Proteomes" id="UP000663832">
    <property type="component" value="Unassembled WGS sequence"/>
</dbReference>
<dbReference type="EMBL" id="CAJNOM010004416">
    <property type="protein sequence ID" value="CAF1655498.1"/>
    <property type="molecule type" value="Genomic_DNA"/>
</dbReference>
<dbReference type="Proteomes" id="UP000663877">
    <property type="component" value="Unassembled WGS sequence"/>
</dbReference>
<sequence length="74" mass="7808">MHVNSQIFLRKSRLSLPIITPSRINFPTVKSSVIVMLAVAVLLGSDYCCAGGGGGYRCCSAPLFGNTSSCNTLI</sequence>
<evidence type="ECO:0000313" key="4">
    <source>
        <dbReference type="Proteomes" id="UP000663877"/>
    </source>
</evidence>
<reference evidence="1" key="1">
    <citation type="submission" date="2021-02" db="EMBL/GenBank/DDBJ databases">
        <authorList>
            <person name="Nowell W R."/>
        </authorList>
    </citation>
    <scope>NUCLEOTIDE SEQUENCE</scope>
</reference>
<accession>A0A815VHM8</accession>
<evidence type="ECO:0000313" key="2">
    <source>
        <dbReference type="EMBL" id="CAF1655498.1"/>
    </source>
</evidence>
<dbReference type="AlphaFoldDB" id="A0A815VHM8"/>